<dbReference type="InterPro" id="IPR047951">
    <property type="entry name" value="Transpos_ISL3"/>
</dbReference>
<accession>A0ABM8IKL3</accession>
<evidence type="ECO:0008006" key="5">
    <source>
        <dbReference type="Google" id="ProtNLM"/>
    </source>
</evidence>
<name>A0ABM8IKL3_9FIRM</name>
<dbReference type="InterPro" id="IPR032877">
    <property type="entry name" value="Transposase_HTH"/>
</dbReference>
<sequence length="189" mass="21630">MSHTNCISTLLDLKDKNITFSENCIQETQIKNVRSKLILGTLSFQPTHCYHCGHSFDSNIIKHGFKTSRIKLVKISGFDAYLDLKKQRYKCRHCDRTFTLETSLVNPNCFISTPVKQAIFLEASHKKSETDIARELNVSHSTVNRVIHSSYEEQPLPFNSLPKVLCFDEFKSVKSAKGHLPCEACILHW</sequence>
<protein>
    <recommendedName>
        <fullName evidence="5">Transposase and inactivated derivatives</fullName>
    </recommendedName>
</protein>
<gene>
    <name evidence="3" type="ORF">T23_18910</name>
</gene>
<feature type="domain" description="Transposase IS204/IS1001/IS1096/IS1165 helix-turn-helix" evidence="1">
    <location>
        <begin position="102"/>
        <end position="149"/>
    </location>
</feature>
<dbReference type="Pfam" id="PF13542">
    <property type="entry name" value="HTH_Tnp_ISL3"/>
    <property type="match status" value="1"/>
</dbReference>
<dbReference type="PANTHER" id="PTHR33498:SF1">
    <property type="entry name" value="TRANSPOSASE FOR INSERTION SEQUENCE ELEMENT IS1557"/>
    <property type="match status" value="1"/>
</dbReference>
<reference evidence="3" key="1">
    <citation type="journal article" date="2024" name="Int. J. Syst. Evol. Microbiol.">
        <title>Turicibacter faecis sp. nov., isolated from faeces of heart failure mouse model.</title>
        <authorList>
            <person name="Imamura Y."/>
            <person name="Motooka D."/>
            <person name="Nakajima Y."/>
            <person name="Ito S."/>
            <person name="Kitakaze M."/>
            <person name="Iida T."/>
            <person name="Nakamura S."/>
        </authorList>
    </citation>
    <scope>NUCLEOTIDE SEQUENCE</scope>
    <source>
        <strain evidence="3">TC023</strain>
    </source>
</reference>
<evidence type="ECO:0000259" key="2">
    <source>
        <dbReference type="Pfam" id="PF14690"/>
    </source>
</evidence>
<dbReference type="RefSeq" id="WP_338617584.1">
    <property type="nucleotide sequence ID" value="NZ_AP028127.1"/>
</dbReference>
<organism evidence="3 4">
    <name type="scientific">Turicibacter faecis</name>
    <dbReference type="NCBI Taxonomy" id="2963365"/>
    <lineage>
        <taxon>Bacteria</taxon>
        <taxon>Bacillati</taxon>
        <taxon>Bacillota</taxon>
        <taxon>Erysipelotrichia</taxon>
        <taxon>Erysipelotrichales</taxon>
        <taxon>Turicibacteraceae</taxon>
        <taxon>Turicibacter</taxon>
    </lineage>
</organism>
<dbReference type="Pfam" id="PF14690">
    <property type="entry name" value="Zn_ribbon_ISL3"/>
    <property type="match status" value="1"/>
</dbReference>
<feature type="domain" description="Transposase IS204/IS1001/IS1096/IS1165 zinc-finger" evidence="2">
    <location>
        <begin position="45"/>
        <end position="94"/>
    </location>
</feature>
<dbReference type="Proteomes" id="UP001432099">
    <property type="component" value="Chromosome"/>
</dbReference>
<evidence type="ECO:0000259" key="1">
    <source>
        <dbReference type="Pfam" id="PF13542"/>
    </source>
</evidence>
<dbReference type="EMBL" id="AP028127">
    <property type="protein sequence ID" value="BEH91789.1"/>
    <property type="molecule type" value="Genomic_DNA"/>
</dbReference>
<proteinExistence type="predicted"/>
<evidence type="ECO:0000313" key="3">
    <source>
        <dbReference type="EMBL" id="BEH91789.1"/>
    </source>
</evidence>
<dbReference type="InterPro" id="IPR029261">
    <property type="entry name" value="Transposase_Znf"/>
</dbReference>
<evidence type="ECO:0000313" key="4">
    <source>
        <dbReference type="Proteomes" id="UP001432099"/>
    </source>
</evidence>
<dbReference type="PANTHER" id="PTHR33498">
    <property type="entry name" value="TRANSPOSASE FOR INSERTION SEQUENCE ELEMENT IS1557"/>
    <property type="match status" value="1"/>
</dbReference>
<keyword evidence="4" id="KW-1185">Reference proteome</keyword>